<evidence type="ECO:0000313" key="1">
    <source>
        <dbReference type="EMBL" id="KAJ7364120.1"/>
    </source>
</evidence>
<accession>A0AAD7F3M4</accession>
<organism evidence="1 2">
    <name type="scientific">Mycena albidolilacea</name>
    <dbReference type="NCBI Taxonomy" id="1033008"/>
    <lineage>
        <taxon>Eukaryota</taxon>
        <taxon>Fungi</taxon>
        <taxon>Dikarya</taxon>
        <taxon>Basidiomycota</taxon>
        <taxon>Agaricomycotina</taxon>
        <taxon>Agaricomycetes</taxon>
        <taxon>Agaricomycetidae</taxon>
        <taxon>Agaricales</taxon>
        <taxon>Marasmiineae</taxon>
        <taxon>Mycenaceae</taxon>
        <taxon>Mycena</taxon>
    </lineage>
</organism>
<dbReference type="InterPro" id="IPR046521">
    <property type="entry name" value="DUF6698"/>
</dbReference>
<proteinExistence type="predicted"/>
<dbReference type="EMBL" id="JARIHO010000003">
    <property type="protein sequence ID" value="KAJ7364120.1"/>
    <property type="molecule type" value="Genomic_DNA"/>
</dbReference>
<sequence length="299" mass="33995">MLCGPWLALGNGDVEAFFETTLDDDYEAELRFAADNPEHDEHEERQGQLRELRDILPNDLLPFLASSWMAKAPMLQHCHSPSTRCASPYRGWPQSQQQEDQGFEAVQFRGAPASFRSPNRVDKGKYAYWDIPFLHGNESETLDFNQVFHYALLLKIFVSIIWGPTSADGVMEKRSQHPKASTMQRIFNIKYTTPGAIAGSAVWTIWLFSADTMFGQVGDVTGINYYHRYNKYLAKILEGLQRRQQWARELFLFWDSHVFPETNSSNFGGGVQEDAEDVRAELAAATDVLTNMPVVSDDN</sequence>
<keyword evidence="2" id="KW-1185">Reference proteome</keyword>
<name>A0AAD7F3M4_9AGAR</name>
<dbReference type="Proteomes" id="UP001218218">
    <property type="component" value="Unassembled WGS sequence"/>
</dbReference>
<protein>
    <submittedName>
        <fullName evidence="1">Uncharacterized protein</fullName>
    </submittedName>
</protein>
<dbReference type="AlphaFoldDB" id="A0AAD7F3M4"/>
<dbReference type="Pfam" id="PF20414">
    <property type="entry name" value="DUF6698"/>
    <property type="match status" value="1"/>
</dbReference>
<reference evidence="1" key="1">
    <citation type="submission" date="2023-03" db="EMBL/GenBank/DDBJ databases">
        <title>Massive genome expansion in bonnet fungi (Mycena s.s.) driven by repeated elements and novel gene families across ecological guilds.</title>
        <authorList>
            <consortium name="Lawrence Berkeley National Laboratory"/>
            <person name="Harder C.B."/>
            <person name="Miyauchi S."/>
            <person name="Viragh M."/>
            <person name="Kuo A."/>
            <person name="Thoen E."/>
            <person name="Andreopoulos B."/>
            <person name="Lu D."/>
            <person name="Skrede I."/>
            <person name="Drula E."/>
            <person name="Henrissat B."/>
            <person name="Morin E."/>
            <person name="Kohler A."/>
            <person name="Barry K."/>
            <person name="LaButti K."/>
            <person name="Morin E."/>
            <person name="Salamov A."/>
            <person name="Lipzen A."/>
            <person name="Mereny Z."/>
            <person name="Hegedus B."/>
            <person name="Baldrian P."/>
            <person name="Stursova M."/>
            <person name="Weitz H."/>
            <person name="Taylor A."/>
            <person name="Grigoriev I.V."/>
            <person name="Nagy L.G."/>
            <person name="Martin F."/>
            <person name="Kauserud H."/>
        </authorList>
    </citation>
    <scope>NUCLEOTIDE SEQUENCE</scope>
    <source>
        <strain evidence="1">CBHHK002</strain>
    </source>
</reference>
<evidence type="ECO:0000313" key="2">
    <source>
        <dbReference type="Proteomes" id="UP001218218"/>
    </source>
</evidence>
<gene>
    <name evidence="1" type="ORF">DFH08DRAFT_1015998</name>
</gene>
<comment type="caution">
    <text evidence="1">The sequence shown here is derived from an EMBL/GenBank/DDBJ whole genome shotgun (WGS) entry which is preliminary data.</text>
</comment>